<name>A0A3P6SRR2_9BILA</name>
<gene>
    <name evidence="2" type="ORF">GPUH_LOCUS6896</name>
</gene>
<evidence type="ECO:0000259" key="1">
    <source>
        <dbReference type="Pfam" id="PF12762"/>
    </source>
</evidence>
<dbReference type="AlphaFoldDB" id="A0A3P6SRR2"/>
<dbReference type="Proteomes" id="UP000271098">
    <property type="component" value="Unassembled WGS sequence"/>
</dbReference>
<evidence type="ECO:0000313" key="3">
    <source>
        <dbReference type="Proteomes" id="UP000271098"/>
    </source>
</evidence>
<dbReference type="Pfam" id="PF12762">
    <property type="entry name" value="DDE_Tnp_IS1595"/>
    <property type="match status" value="1"/>
</dbReference>
<sequence length="133" mass="14763">MIGMVERETEICVIVALEEFTTELLKETVKKWIVPGSILISDQVTYADGLAELDFTIFVTESYVARMGIVNGQRLNVNNALLQSICDEARTKFSAMNGFTPPARHRAADMTLSRTQRLARATICTASSAPHRQ</sequence>
<protein>
    <recommendedName>
        <fullName evidence="1">ISXO2-like transposase domain-containing protein</fullName>
    </recommendedName>
</protein>
<accession>A0A3P6SRR2</accession>
<dbReference type="OrthoDB" id="6412411at2759"/>
<reference evidence="2 3" key="1">
    <citation type="submission" date="2018-11" db="EMBL/GenBank/DDBJ databases">
        <authorList>
            <consortium name="Pathogen Informatics"/>
        </authorList>
    </citation>
    <scope>NUCLEOTIDE SEQUENCE [LARGE SCALE GENOMIC DNA]</scope>
</reference>
<evidence type="ECO:0000313" key="2">
    <source>
        <dbReference type="EMBL" id="VDK56471.1"/>
    </source>
</evidence>
<keyword evidence="3" id="KW-1185">Reference proteome</keyword>
<dbReference type="InterPro" id="IPR024445">
    <property type="entry name" value="Tnp_ISXO2-like"/>
</dbReference>
<dbReference type="EMBL" id="UYRT01016960">
    <property type="protein sequence ID" value="VDK56471.1"/>
    <property type="molecule type" value="Genomic_DNA"/>
</dbReference>
<feature type="domain" description="ISXO2-like transposase" evidence="1">
    <location>
        <begin position="2"/>
        <end position="99"/>
    </location>
</feature>
<organism evidence="2 3">
    <name type="scientific">Gongylonema pulchrum</name>
    <dbReference type="NCBI Taxonomy" id="637853"/>
    <lineage>
        <taxon>Eukaryota</taxon>
        <taxon>Metazoa</taxon>
        <taxon>Ecdysozoa</taxon>
        <taxon>Nematoda</taxon>
        <taxon>Chromadorea</taxon>
        <taxon>Rhabditida</taxon>
        <taxon>Spirurina</taxon>
        <taxon>Spiruromorpha</taxon>
        <taxon>Spiruroidea</taxon>
        <taxon>Gongylonematidae</taxon>
        <taxon>Gongylonema</taxon>
    </lineage>
</organism>
<proteinExistence type="predicted"/>